<dbReference type="CDD" id="cd06325">
    <property type="entry name" value="PBP1_ABC_unchar_transporter"/>
    <property type="match status" value="1"/>
</dbReference>
<accession>A0A4Q0QRZ7</accession>
<organism evidence="2 3">
    <name type="scientific">Bradyrhizobium zhanjiangense</name>
    <dbReference type="NCBI Taxonomy" id="1325107"/>
    <lineage>
        <taxon>Bacteria</taxon>
        <taxon>Pseudomonadati</taxon>
        <taxon>Pseudomonadota</taxon>
        <taxon>Alphaproteobacteria</taxon>
        <taxon>Hyphomicrobiales</taxon>
        <taxon>Nitrobacteraceae</taxon>
        <taxon>Bradyrhizobium</taxon>
    </lineage>
</organism>
<evidence type="ECO:0000313" key="3">
    <source>
        <dbReference type="Proteomes" id="UP000290174"/>
    </source>
</evidence>
<sequence>MKRREFITAFGAAAMTLPLPAQAQKLAMPVIGSLNRPSPGSETFGEAFRRGLKQMGFVEGQNVSIAGRWPNANEELRDAAADLVRKRVALIFTADNGGALAAKATTSEIPIVFVVGLDPVAMGLAASINRPAGNATGVAFQVSALEPKRFELLHALLPHASLVGVLVNPDNPNADVTSLRSAASSSGLQLLVLEARNLAELEQAFATSVKRRANALLVTSDRLFNLERRRVVDLAALSAMPTMYPWRDFADAGGLMSYGNSLTDAFRQGGIYVGRILKGDKPADLPIWQPTRFEFVINLKVAKTLNLEIPPGLLAFADEVIE</sequence>
<keyword evidence="1" id="KW-0732">Signal</keyword>
<dbReference type="EMBL" id="RKMK01000007">
    <property type="protein sequence ID" value="RXH00213.1"/>
    <property type="molecule type" value="Genomic_DNA"/>
</dbReference>
<dbReference type="Pfam" id="PF04392">
    <property type="entry name" value="ABC_sub_bind"/>
    <property type="match status" value="1"/>
</dbReference>
<dbReference type="InterPro" id="IPR007487">
    <property type="entry name" value="ABC_transpt-TYRBP-like"/>
</dbReference>
<proteinExistence type="predicted"/>
<comment type="caution">
    <text evidence="2">The sequence shown here is derived from an EMBL/GenBank/DDBJ whole genome shotgun (WGS) entry which is preliminary data.</text>
</comment>
<dbReference type="PANTHER" id="PTHR35271:SF1">
    <property type="entry name" value="ABC TRANSPORTER, SUBSTRATE-BINDING LIPOPROTEIN"/>
    <property type="match status" value="1"/>
</dbReference>
<feature type="signal peptide" evidence="1">
    <location>
        <begin position="1"/>
        <end position="23"/>
    </location>
</feature>
<protein>
    <submittedName>
        <fullName evidence="2">ABC transporter substrate-binding protein</fullName>
    </submittedName>
</protein>
<name>A0A4Q0QRZ7_9BRAD</name>
<gene>
    <name evidence="2" type="ORF">EAS61_11175</name>
</gene>
<dbReference type="PANTHER" id="PTHR35271">
    <property type="entry name" value="ABC TRANSPORTER, SUBSTRATE-BINDING LIPOPROTEIN-RELATED"/>
    <property type="match status" value="1"/>
</dbReference>
<dbReference type="Gene3D" id="3.40.50.2300">
    <property type="match status" value="2"/>
</dbReference>
<dbReference type="AlphaFoldDB" id="A0A4Q0QRZ7"/>
<evidence type="ECO:0000313" key="2">
    <source>
        <dbReference type="EMBL" id="RXH00213.1"/>
    </source>
</evidence>
<dbReference type="Proteomes" id="UP000290174">
    <property type="component" value="Unassembled WGS sequence"/>
</dbReference>
<dbReference type="RefSeq" id="WP_128955877.1">
    <property type="nucleotide sequence ID" value="NZ_RKMK01000007.1"/>
</dbReference>
<evidence type="ECO:0000256" key="1">
    <source>
        <dbReference type="SAM" id="SignalP"/>
    </source>
</evidence>
<feature type="chain" id="PRO_5020873234" evidence="1">
    <location>
        <begin position="24"/>
        <end position="322"/>
    </location>
</feature>
<reference evidence="2 3" key="1">
    <citation type="submission" date="2018-11" db="EMBL/GenBank/DDBJ databases">
        <title>Bradyrhizobium sp. nov., isolated from effective nodules of peanut in China.</title>
        <authorList>
            <person name="Li Y."/>
        </authorList>
    </citation>
    <scope>NUCLEOTIDE SEQUENCE [LARGE SCALE GENOMIC DNA]</scope>
    <source>
        <strain evidence="2 3">CCBAU 51770</strain>
    </source>
</reference>